<evidence type="ECO:0000313" key="2">
    <source>
        <dbReference type="EMBL" id="MDF0591291.1"/>
    </source>
</evidence>
<dbReference type="PANTHER" id="PTHR30535:SF34">
    <property type="entry name" value="MOLYBDATE-BINDING PROTEIN MOLA"/>
    <property type="match status" value="1"/>
</dbReference>
<dbReference type="Gene3D" id="3.40.50.1980">
    <property type="entry name" value="Nitrogenase molybdenum iron protein domain"/>
    <property type="match status" value="2"/>
</dbReference>
<evidence type="ECO:0000259" key="1">
    <source>
        <dbReference type="PROSITE" id="PS50983"/>
    </source>
</evidence>
<accession>A0ABT5X9D5</accession>
<dbReference type="SUPFAM" id="SSF53807">
    <property type="entry name" value="Helical backbone' metal receptor"/>
    <property type="match status" value="1"/>
</dbReference>
<organism evidence="2 3">
    <name type="scientific">Candidatus Methanocrinis natronophilus</name>
    <dbReference type="NCBI Taxonomy" id="3033396"/>
    <lineage>
        <taxon>Archaea</taxon>
        <taxon>Methanobacteriati</taxon>
        <taxon>Methanobacteriota</taxon>
        <taxon>Stenosarchaea group</taxon>
        <taxon>Methanomicrobia</taxon>
        <taxon>Methanotrichales</taxon>
        <taxon>Methanotrichaceae</taxon>
        <taxon>Methanocrinis</taxon>
    </lineage>
</organism>
<dbReference type="InterPro" id="IPR050902">
    <property type="entry name" value="ABC_Transporter_SBP"/>
</dbReference>
<comment type="caution">
    <text evidence="2">The sequence shown here is derived from an EMBL/GenBank/DDBJ whole genome shotgun (WGS) entry which is preliminary data.</text>
</comment>
<dbReference type="PROSITE" id="PS50983">
    <property type="entry name" value="FE_B12_PBP"/>
    <property type="match status" value="1"/>
</dbReference>
<evidence type="ECO:0000313" key="3">
    <source>
        <dbReference type="Proteomes" id="UP001220010"/>
    </source>
</evidence>
<dbReference type="Pfam" id="PF01497">
    <property type="entry name" value="Peripla_BP_2"/>
    <property type="match status" value="1"/>
</dbReference>
<dbReference type="InterPro" id="IPR002491">
    <property type="entry name" value="ABC_transptr_periplasmic_BD"/>
</dbReference>
<dbReference type="PANTHER" id="PTHR30535">
    <property type="entry name" value="VITAMIN B12-BINDING PROTEIN"/>
    <property type="match status" value="1"/>
</dbReference>
<gene>
    <name evidence="2" type="ORF">P0O15_08985</name>
</gene>
<feature type="domain" description="Fe/B12 periplasmic-binding" evidence="1">
    <location>
        <begin position="82"/>
        <end position="355"/>
    </location>
</feature>
<sequence>MTLCVCLLMMGVSAAGEGSVPGDLDGDMIVSAGELEAAKGSLERGDLTDEELDLIKRIHEEYPRTVVDFSGKEVTIYRPVERVVCTASQHIESLRSLRVPTKTIVGIPEGANMEAYFAEFASVPSIGHFYEADVEKILELQPDLIIAHPGPGPGGNSLEELLGRMRGSGVPVISLNCNIPETYPDEMRALGKIFEREEEAEEFIRFYEGVLQGIAARTGSIPDEGRPKVYTEWKPSNTNSILDMGAVEMAGGVHIFAGGRPVREVDSEAVMVSDPDVIIRLVWDRDYDAIASDDISSFTDATSEILGRPELAGVKAVKEGRVYAMASPFWTYLPGSSCRHFMGVAYMAKWFYPDLFEDLDPQAIHQRYLTQFQGLDYDLEERGAFVYPPPA</sequence>
<name>A0ABT5X9D5_9EURY</name>
<reference evidence="2 3" key="1">
    <citation type="submission" date="2023-03" db="EMBL/GenBank/DDBJ databases">
        <title>WGS of Methanotrichaceae archaeon Mx.</title>
        <authorList>
            <person name="Sorokin D.Y."/>
            <person name="Merkel A.Y."/>
        </authorList>
    </citation>
    <scope>NUCLEOTIDE SEQUENCE [LARGE SCALE GENOMIC DNA]</scope>
    <source>
        <strain evidence="2 3">Mx</strain>
    </source>
</reference>
<dbReference type="RefSeq" id="WP_316967026.1">
    <property type="nucleotide sequence ID" value="NZ_JARFPK010000034.1"/>
</dbReference>
<dbReference type="EMBL" id="JARFPK010000034">
    <property type="protein sequence ID" value="MDF0591291.1"/>
    <property type="molecule type" value="Genomic_DNA"/>
</dbReference>
<dbReference type="Proteomes" id="UP001220010">
    <property type="component" value="Unassembled WGS sequence"/>
</dbReference>
<proteinExistence type="predicted"/>
<keyword evidence="3" id="KW-1185">Reference proteome</keyword>
<protein>
    <submittedName>
        <fullName evidence="2">ABC transporter substrate-binding protein</fullName>
    </submittedName>
</protein>